<keyword evidence="11" id="KW-1185">Reference proteome</keyword>
<evidence type="ECO:0000256" key="8">
    <source>
        <dbReference type="HAMAP-Rule" id="MF_01302"/>
    </source>
</evidence>
<keyword evidence="3 8" id="KW-0694">RNA-binding</keyword>
<comment type="function">
    <text evidence="8">One of the primary rRNA binding proteins, it binds directly to 16S rRNA central domain where it helps coordinate assembly of the platform of the 30S subunit.</text>
</comment>
<organism evidence="10 11">
    <name type="scientific">Commensalibacter intestini</name>
    <dbReference type="NCBI Taxonomy" id="479936"/>
    <lineage>
        <taxon>Bacteria</taxon>
        <taxon>Pseudomonadati</taxon>
        <taxon>Pseudomonadota</taxon>
        <taxon>Alphaproteobacteria</taxon>
        <taxon>Acetobacterales</taxon>
        <taxon>Acetobacteraceae</taxon>
    </lineage>
</organism>
<evidence type="ECO:0000256" key="5">
    <source>
        <dbReference type="ARBA" id="ARBA00023274"/>
    </source>
</evidence>
<dbReference type="GO" id="GO:0003735">
    <property type="term" value="F:structural constituent of ribosome"/>
    <property type="evidence" value="ECO:0007669"/>
    <property type="project" value="InterPro"/>
</dbReference>
<dbReference type="SUPFAM" id="SSF56047">
    <property type="entry name" value="Ribosomal protein S8"/>
    <property type="match status" value="1"/>
</dbReference>
<evidence type="ECO:0000256" key="9">
    <source>
        <dbReference type="RuleBase" id="RU003660"/>
    </source>
</evidence>
<dbReference type="Proteomes" id="UP000194946">
    <property type="component" value="Unassembled WGS sequence"/>
</dbReference>
<dbReference type="InterPro" id="IPR035987">
    <property type="entry name" value="Ribosomal_uS8_sf"/>
</dbReference>
<keyword evidence="4 8" id="KW-0689">Ribosomal protein</keyword>
<proteinExistence type="inferred from homology"/>
<dbReference type="GO" id="GO:1990904">
    <property type="term" value="C:ribonucleoprotein complex"/>
    <property type="evidence" value="ECO:0007669"/>
    <property type="project" value="UniProtKB-KW"/>
</dbReference>
<gene>
    <name evidence="8" type="primary">rpsH</name>
    <name evidence="10" type="ORF">HK18_10025</name>
</gene>
<dbReference type="GO" id="GO:0019843">
    <property type="term" value="F:rRNA binding"/>
    <property type="evidence" value="ECO:0007669"/>
    <property type="project" value="UniProtKB-UniRule"/>
</dbReference>
<dbReference type="NCBIfam" id="NF001109">
    <property type="entry name" value="PRK00136.1"/>
    <property type="match status" value="1"/>
</dbReference>
<evidence type="ECO:0000256" key="6">
    <source>
        <dbReference type="ARBA" id="ARBA00035258"/>
    </source>
</evidence>
<evidence type="ECO:0000256" key="1">
    <source>
        <dbReference type="ARBA" id="ARBA00006471"/>
    </source>
</evidence>
<dbReference type="InterPro" id="IPR000630">
    <property type="entry name" value="Ribosomal_uS8"/>
</dbReference>
<keyword evidence="5 8" id="KW-0687">Ribonucleoprotein</keyword>
<dbReference type="Gene3D" id="3.30.1370.30">
    <property type="match status" value="1"/>
</dbReference>
<keyword evidence="2 8" id="KW-0699">rRNA-binding</keyword>
<dbReference type="RefSeq" id="WP_008853169.1">
    <property type="nucleotide sequence ID" value="NZ_JOPB01000007.1"/>
</dbReference>
<comment type="caution">
    <text evidence="10">The sequence shown here is derived from an EMBL/GenBank/DDBJ whole genome shotgun (WGS) entry which is preliminary data.</text>
</comment>
<evidence type="ECO:0000256" key="3">
    <source>
        <dbReference type="ARBA" id="ARBA00022884"/>
    </source>
</evidence>
<evidence type="ECO:0000313" key="10">
    <source>
        <dbReference type="EMBL" id="OUI78358.1"/>
    </source>
</evidence>
<evidence type="ECO:0000313" key="11">
    <source>
        <dbReference type="Proteomes" id="UP000194946"/>
    </source>
</evidence>
<reference evidence="11" key="1">
    <citation type="submission" date="2014-06" db="EMBL/GenBank/DDBJ databases">
        <authorList>
            <person name="Winans N.J."/>
            <person name="Newell P.D."/>
            <person name="Douglas A.E."/>
        </authorList>
    </citation>
    <scope>NUCLEOTIDE SEQUENCE [LARGE SCALE GENOMIC DNA]</scope>
    <source>
        <strain evidence="11">DmL_052</strain>
    </source>
</reference>
<dbReference type="Pfam" id="PF00410">
    <property type="entry name" value="Ribosomal_S8"/>
    <property type="match status" value="1"/>
</dbReference>
<dbReference type="AlphaFoldDB" id="A0A251ZUL5"/>
<dbReference type="FunFam" id="3.30.1490.10:FF:000001">
    <property type="entry name" value="30S ribosomal protein S8"/>
    <property type="match status" value="1"/>
</dbReference>
<evidence type="ECO:0000256" key="4">
    <source>
        <dbReference type="ARBA" id="ARBA00022980"/>
    </source>
</evidence>
<dbReference type="GO" id="GO:0006412">
    <property type="term" value="P:translation"/>
    <property type="evidence" value="ECO:0007669"/>
    <property type="project" value="UniProtKB-UniRule"/>
</dbReference>
<name>A0A251ZUL5_9PROT</name>
<dbReference type="PANTHER" id="PTHR11758">
    <property type="entry name" value="40S RIBOSOMAL PROTEIN S15A"/>
    <property type="match status" value="1"/>
</dbReference>
<dbReference type="EMBL" id="JOPB01000007">
    <property type="protein sequence ID" value="OUI78358.1"/>
    <property type="molecule type" value="Genomic_DNA"/>
</dbReference>
<dbReference type="GO" id="GO:0005737">
    <property type="term" value="C:cytoplasm"/>
    <property type="evidence" value="ECO:0007669"/>
    <property type="project" value="UniProtKB-ARBA"/>
</dbReference>
<dbReference type="InterPro" id="IPR047863">
    <property type="entry name" value="Ribosomal_uS8_CS"/>
</dbReference>
<sequence>MSLSDPLGDMLTRIRNAQSARHTSCVAPASNLRVNVLEALKREGYIRGYKKEELRKGISQLHIELKYSDGEPVIKEIHRVSKPGRRVYSKIKELPRVYAGLGVSILSTPHGVLSDVEARAANVGGEVLCRVF</sequence>
<dbReference type="FunFam" id="3.30.1370.30:FF:000002">
    <property type="entry name" value="30S ribosomal protein S8"/>
    <property type="match status" value="1"/>
</dbReference>
<protein>
    <recommendedName>
        <fullName evidence="6 8">Small ribosomal subunit protein uS8</fullName>
    </recommendedName>
</protein>
<accession>A0A251ZUL5</accession>
<dbReference type="PROSITE" id="PS00053">
    <property type="entry name" value="RIBOSOMAL_S8"/>
    <property type="match status" value="1"/>
</dbReference>
<evidence type="ECO:0000256" key="7">
    <source>
        <dbReference type="ARBA" id="ARBA00046740"/>
    </source>
</evidence>
<comment type="subunit">
    <text evidence="7 8">Part of the 30S ribosomal subunit. Contacts proteins S5 and S12.</text>
</comment>
<dbReference type="GO" id="GO:0005840">
    <property type="term" value="C:ribosome"/>
    <property type="evidence" value="ECO:0007669"/>
    <property type="project" value="UniProtKB-KW"/>
</dbReference>
<dbReference type="Gene3D" id="3.30.1490.10">
    <property type="match status" value="1"/>
</dbReference>
<comment type="similarity">
    <text evidence="1 8 9">Belongs to the universal ribosomal protein uS8 family.</text>
</comment>
<dbReference type="HAMAP" id="MF_01302_B">
    <property type="entry name" value="Ribosomal_uS8_B"/>
    <property type="match status" value="1"/>
</dbReference>
<evidence type="ECO:0000256" key="2">
    <source>
        <dbReference type="ARBA" id="ARBA00022730"/>
    </source>
</evidence>